<evidence type="ECO:0000256" key="5">
    <source>
        <dbReference type="ARBA" id="ARBA00023163"/>
    </source>
</evidence>
<dbReference type="InterPro" id="IPR011006">
    <property type="entry name" value="CheY-like_superfamily"/>
</dbReference>
<protein>
    <submittedName>
        <fullName evidence="10">Two-component system phosphate regulon response regulator OmpR</fullName>
    </submittedName>
</protein>
<evidence type="ECO:0000256" key="1">
    <source>
        <dbReference type="ARBA" id="ARBA00022553"/>
    </source>
</evidence>
<accession>A0A7W6RES2</accession>
<evidence type="ECO:0000259" key="8">
    <source>
        <dbReference type="PROSITE" id="PS50110"/>
    </source>
</evidence>
<evidence type="ECO:0000256" key="2">
    <source>
        <dbReference type="ARBA" id="ARBA00023012"/>
    </source>
</evidence>
<evidence type="ECO:0000259" key="9">
    <source>
        <dbReference type="PROSITE" id="PS51755"/>
    </source>
</evidence>
<keyword evidence="3" id="KW-0805">Transcription regulation</keyword>
<reference evidence="10 11" key="1">
    <citation type="submission" date="2020-08" db="EMBL/GenBank/DDBJ databases">
        <title>Genome sequencing of Purple Non-Sulfur Bacteria from various extreme environments.</title>
        <authorList>
            <person name="Mayer M."/>
        </authorList>
    </citation>
    <scope>NUCLEOTIDE SEQUENCE [LARGE SCALE GENOMIC DNA]</scope>
    <source>
        <strain evidence="10 11">JA131</strain>
    </source>
</reference>
<proteinExistence type="predicted"/>
<dbReference type="GO" id="GO:0005829">
    <property type="term" value="C:cytosol"/>
    <property type="evidence" value="ECO:0007669"/>
    <property type="project" value="TreeGrafter"/>
</dbReference>
<dbReference type="EMBL" id="JACIGK010000019">
    <property type="protein sequence ID" value="MBB4266967.1"/>
    <property type="molecule type" value="Genomic_DNA"/>
</dbReference>
<dbReference type="Gene3D" id="1.10.10.10">
    <property type="entry name" value="Winged helix-like DNA-binding domain superfamily/Winged helix DNA-binding domain"/>
    <property type="match status" value="1"/>
</dbReference>
<dbReference type="PANTHER" id="PTHR48111">
    <property type="entry name" value="REGULATOR OF RPOS"/>
    <property type="match status" value="1"/>
</dbReference>
<evidence type="ECO:0000313" key="11">
    <source>
        <dbReference type="Proteomes" id="UP000554286"/>
    </source>
</evidence>
<dbReference type="Gene3D" id="6.10.250.690">
    <property type="match status" value="1"/>
</dbReference>
<dbReference type="CDD" id="cd00383">
    <property type="entry name" value="trans_reg_C"/>
    <property type="match status" value="1"/>
</dbReference>
<dbReference type="PANTHER" id="PTHR48111:SF4">
    <property type="entry name" value="DNA-BINDING DUAL TRANSCRIPTIONAL REGULATOR OMPR"/>
    <property type="match status" value="1"/>
</dbReference>
<dbReference type="SMART" id="SM00862">
    <property type="entry name" value="Trans_reg_C"/>
    <property type="match status" value="1"/>
</dbReference>
<keyword evidence="4 7" id="KW-0238">DNA-binding</keyword>
<keyword evidence="1 6" id="KW-0597">Phosphoprotein</keyword>
<dbReference type="SUPFAM" id="SSF52172">
    <property type="entry name" value="CheY-like"/>
    <property type="match status" value="1"/>
</dbReference>
<feature type="DNA-binding region" description="OmpR/PhoB-type" evidence="7">
    <location>
        <begin position="150"/>
        <end position="246"/>
    </location>
</feature>
<dbReference type="Gene3D" id="3.40.50.2300">
    <property type="match status" value="1"/>
</dbReference>
<dbReference type="Pfam" id="PF00072">
    <property type="entry name" value="Response_reg"/>
    <property type="match status" value="1"/>
</dbReference>
<dbReference type="PROSITE" id="PS50110">
    <property type="entry name" value="RESPONSE_REGULATORY"/>
    <property type="match status" value="1"/>
</dbReference>
<dbReference type="AlphaFoldDB" id="A0A7W6RES2"/>
<dbReference type="GO" id="GO:0032993">
    <property type="term" value="C:protein-DNA complex"/>
    <property type="evidence" value="ECO:0007669"/>
    <property type="project" value="TreeGrafter"/>
</dbReference>
<dbReference type="GO" id="GO:0000156">
    <property type="term" value="F:phosphorelay response regulator activity"/>
    <property type="evidence" value="ECO:0007669"/>
    <property type="project" value="TreeGrafter"/>
</dbReference>
<evidence type="ECO:0000313" key="10">
    <source>
        <dbReference type="EMBL" id="MBB4266967.1"/>
    </source>
</evidence>
<name>A0A7W6RES2_9PROT</name>
<evidence type="ECO:0000256" key="6">
    <source>
        <dbReference type="PROSITE-ProRule" id="PRU00169"/>
    </source>
</evidence>
<dbReference type="InterPro" id="IPR036388">
    <property type="entry name" value="WH-like_DNA-bd_sf"/>
</dbReference>
<dbReference type="RefSeq" id="WP_246423091.1">
    <property type="nucleotide sequence ID" value="NZ_JACIGK010000019.1"/>
</dbReference>
<feature type="domain" description="Response regulatory" evidence="8">
    <location>
        <begin position="17"/>
        <end position="130"/>
    </location>
</feature>
<dbReference type="GO" id="GO:0000976">
    <property type="term" value="F:transcription cis-regulatory region binding"/>
    <property type="evidence" value="ECO:0007669"/>
    <property type="project" value="TreeGrafter"/>
</dbReference>
<comment type="caution">
    <text evidence="10">The sequence shown here is derived from an EMBL/GenBank/DDBJ whole genome shotgun (WGS) entry which is preliminary data.</text>
</comment>
<dbReference type="GO" id="GO:0006355">
    <property type="term" value="P:regulation of DNA-templated transcription"/>
    <property type="evidence" value="ECO:0007669"/>
    <property type="project" value="InterPro"/>
</dbReference>
<dbReference type="Proteomes" id="UP000554286">
    <property type="component" value="Unassembled WGS sequence"/>
</dbReference>
<dbReference type="SUPFAM" id="SSF46894">
    <property type="entry name" value="C-terminal effector domain of the bipartite response regulators"/>
    <property type="match status" value="1"/>
</dbReference>
<keyword evidence="11" id="KW-1185">Reference proteome</keyword>
<keyword evidence="2" id="KW-0902">Two-component regulatory system</keyword>
<sequence length="247" mass="27285">MTAPEPTGMLDLESRPHILVVDDDERLRALLTRYLTDNGCLVSAAADAAEARAHLAALTFDLLVVDVMMPEEDGLSLTRTLRQSSGVPILMLTAMGDPEARIRGLEAGADDYLPKPFEPRELLLRITGILRRVGERSPADAPQPAGANAPTALCFGPLRLDLTREELSRDDEPLRLTTAERQLLMVLARQAGETVSREDLADRTGTAATPRAVDVHVTRLRRKLEPDPRRPRYLQTVRGRGYLLRPD</sequence>
<dbReference type="Pfam" id="PF00486">
    <property type="entry name" value="Trans_reg_C"/>
    <property type="match status" value="1"/>
</dbReference>
<organism evidence="10 11">
    <name type="scientific">Roseospira visakhapatnamensis</name>
    <dbReference type="NCBI Taxonomy" id="390880"/>
    <lineage>
        <taxon>Bacteria</taxon>
        <taxon>Pseudomonadati</taxon>
        <taxon>Pseudomonadota</taxon>
        <taxon>Alphaproteobacteria</taxon>
        <taxon>Rhodospirillales</taxon>
        <taxon>Rhodospirillaceae</taxon>
        <taxon>Roseospira</taxon>
    </lineage>
</organism>
<feature type="domain" description="OmpR/PhoB-type" evidence="9">
    <location>
        <begin position="150"/>
        <end position="246"/>
    </location>
</feature>
<dbReference type="InterPro" id="IPR039420">
    <property type="entry name" value="WalR-like"/>
</dbReference>
<dbReference type="InterPro" id="IPR016032">
    <property type="entry name" value="Sig_transdc_resp-reg_C-effctor"/>
</dbReference>
<dbReference type="PROSITE" id="PS51755">
    <property type="entry name" value="OMPR_PHOB"/>
    <property type="match status" value="1"/>
</dbReference>
<dbReference type="SMART" id="SM00448">
    <property type="entry name" value="REC"/>
    <property type="match status" value="1"/>
</dbReference>
<keyword evidence="5" id="KW-0804">Transcription</keyword>
<evidence type="ECO:0000256" key="4">
    <source>
        <dbReference type="ARBA" id="ARBA00023125"/>
    </source>
</evidence>
<dbReference type="InterPro" id="IPR001867">
    <property type="entry name" value="OmpR/PhoB-type_DNA-bd"/>
</dbReference>
<dbReference type="InterPro" id="IPR001789">
    <property type="entry name" value="Sig_transdc_resp-reg_receiver"/>
</dbReference>
<evidence type="ECO:0000256" key="7">
    <source>
        <dbReference type="PROSITE-ProRule" id="PRU01091"/>
    </source>
</evidence>
<gene>
    <name evidence="10" type="ORF">GGD89_002603</name>
</gene>
<feature type="modified residue" description="4-aspartylphosphate" evidence="6">
    <location>
        <position position="66"/>
    </location>
</feature>
<evidence type="ECO:0000256" key="3">
    <source>
        <dbReference type="ARBA" id="ARBA00023015"/>
    </source>
</evidence>